<evidence type="ECO:0000256" key="3">
    <source>
        <dbReference type="ARBA" id="ARBA00022722"/>
    </source>
</evidence>
<keyword evidence="2" id="KW-0507">mRNA processing</keyword>
<keyword evidence="4" id="KW-0378">Hydrolase</keyword>
<feature type="compositionally biased region" description="Low complexity" evidence="6">
    <location>
        <begin position="1264"/>
        <end position="1277"/>
    </location>
</feature>
<evidence type="ECO:0000256" key="1">
    <source>
        <dbReference type="ARBA" id="ARBA00006994"/>
    </source>
</evidence>
<dbReference type="Proteomes" id="UP000595140">
    <property type="component" value="Unassembled WGS sequence"/>
</dbReference>
<feature type="domain" description="Xrn1 N-terminal" evidence="7">
    <location>
        <begin position="305"/>
        <end position="552"/>
    </location>
</feature>
<dbReference type="PANTHER" id="PTHR12341">
    <property type="entry name" value="5'-&gt;3' EXORIBONUCLEASE"/>
    <property type="match status" value="1"/>
</dbReference>
<dbReference type="InterPro" id="IPR041412">
    <property type="entry name" value="Xrn1_helical"/>
</dbReference>
<dbReference type="Pfam" id="PF03159">
    <property type="entry name" value="XRN_N"/>
    <property type="match status" value="1"/>
</dbReference>
<dbReference type="PANTHER" id="PTHR12341:SF62">
    <property type="entry name" value="5'-3' EXORIBONUCLEASE 3-LIKE"/>
    <property type="match status" value="1"/>
</dbReference>
<evidence type="ECO:0000259" key="7">
    <source>
        <dbReference type="Pfam" id="PF03159"/>
    </source>
</evidence>
<feature type="region of interest" description="Disordered" evidence="6">
    <location>
        <begin position="1071"/>
        <end position="1093"/>
    </location>
</feature>
<dbReference type="FunFam" id="3.40.50.12390:FF:000003">
    <property type="entry name" value="5'-3' exoribonuclease"/>
    <property type="match status" value="1"/>
</dbReference>
<feature type="region of interest" description="Disordered" evidence="6">
    <location>
        <begin position="1"/>
        <end position="58"/>
    </location>
</feature>
<evidence type="ECO:0000313" key="10">
    <source>
        <dbReference type="Proteomes" id="UP000595140"/>
    </source>
</evidence>
<proteinExistence type="inferred from homology"/>
<evidence type="ECO:0000256" key="6">
    <source>
        <dbReference type="SAM" id="MobiDB-lite"/>
    </source>
</evidence>
<dbReference type="InterPro" id="IPR004859">
    <property type="entry name" value="Xrn1_N"/>
</dbReference>
<keyword evidence="10" id="KW-1185">Reference proteome</keyword>
<sequence length="1283" mass="146398">MWFYQEWDDRPPIYETQQSGYADRDSVPETQPEPSGSKKSTRRKSHKAKSTLTEAARSIQKWSPEEECILSSAWVDVSEHPIIGTEQTKDTMWDRIEEKFFAAMKKDGSYRARDQLTSKWCHINKKVRKFMGVYEECSRSRRSGTNDPDVLRLATTRYQDDGNQGKVPIDLWRILSRSSKWQQLNNPDGRSFRKRSTVDAEVEVDETISFTDQIPPFNVADSDDEDPIPRLIGKKNAKSIAFGSGGSASVSASPRDEIGRVMIEQLRAFNLQEQERLKLNEQETEMKVMQTDPATKKFETFFFAMGVPSFYKWLVKKYPKIVENAVEMEGVEVDSSLPNPNGLEFDNFYLDMNGIIHPCFHPEETMFPPTTYEEVFNSIFDYIDRLFNIVRPRKLLYMAVDGVAPRAKMNQQRARRFRTAMDKEIMEEEERKLRQKFASEGKEVLAKEESEVSDSNVITPGTFFMYALSAKLRGYIQERIRSNPGWKGVKVILSDSNVPGEGEHKINSFIRAQRTFPDYNPNTHHCLYGLDADLIMLALASHELHFSVFRENVLIQDDLSNQILSLELGIQKAETHIKDDAVNGPAKAKHCRTSKNKFQFLNVWVLREYLELDICTGLLAGSKQADLERVIDDFVFMCFFAGNDFLPHMPTLDIHEGAIDLLIYVYKKEFKNLGGYLVDIERVDDPKCGFIKLSRVERFILSVGTYEEKIFMKRLAIKEKKNRRLALEARDDDAENGDIEDNVPSFVPNTQENDIPLILENTKELKRKLKEIIRHNADTFKHGVIAEKVKLGSHGWRERYYMLKFNLERNADVEETRKDVVQHYTEGLLWVLLYYFKGVPSWGWYYPHHYGPFASDMKGMAQTKVKFKIEEPFKPFDQLMSVLPPGSAHALPGAYQMLMLDDKSTIIDFYPTNFETDLDGKRFMWQGVTKLPFIEEKRLLSETNKLGESLTNLDKERNSVTAEKLFMERSCELAVQILSLFTKGCGLNENDAIKFGRALSGGISGTVWLKKDEKENLSSDILCVFFRTSPISSFIPRVLAGTDFPREKTVHECDIEQTVLWHEFNARPAISYSNRPHNQGNRGKPLANGSMGNHRNSVPHELVTGVGRFKDAGTGWSGRGKIMPRPELQAHYSSPRFVAPQRPRYMQPTAPPRSQWQMGRAAMSVPPPNQMGSGVRPNVASHSVRQQNPWRVPGPPPPRSSGENQWQMGWPTLSAPPPNQGGVWCNVAPRNVRPQNPWRVPGPPPGSSGSGNEWRGSGFRPAVSSSGRGRAGSGNNNLQRNTR</sequence>
<dbReference type="GO" id="GO:0004534">
    <property type="term" value="F:5'-3' RNA exonuclease activity"/>
    <property type="evidence" value="ECO:0007669"/>
    <property type="project" value="TreeGrafter"/>
</dbReference>
<keyword evidence="3" id="KW-0540">Nuclease</keyword>
<dbReference type="InterPro" id="IPR027073">
    <property type="entry name" value="5_3_exoribonuclease"/>
</dbReference>
<gene>
    <name evidence="9" type="ORF">CCAM_LOCUS44787</name>
</gene>
<dbReference type="EMBL" id="OOIL02006841">
    <property type="protein sequence ID" value="VFR03012.1"/>
    <property type="molecule type" value="Genomic_DNA"/>
</dbReference>
<name>A0A484NN76_9ASTE</name>
<feature type="region of interest" description="Disordered" evidence="6">
    <location>
        <begin position="1169"/>
        <end position="1283"/>
    </location>
</feature>
<dbReference type="OrthoDB" id="372487at2759"/>
<comment type="similarity">
    <text evidence="1">Belongs to the 5'-3' exonuclease family. XRN2/RAT1 subfamily.</text>
</comment>
<dbReference type="GO" id="GO:0000956">
    <property type="term" value="P:nuclear-transcribed mRNA catabolic process"/>
    <property type="evidence" value="ECO:0007669"/>
    <property type="project" value="TreeGrafter"/>
</dbReference>
<dbReference type="GO" id="GO:0005634">
    <property type="term" value="C:nucleus"/>
    <property type="evidence" value="ECO:0007669"/>
    <property type="project" value="TreeGrafter"/>
</dbReference>
<dbReference type="FunFam" id="1.25.40.1050:FF:000002">
    <property type="entry name" value="5'-3' exoribonuclease"/>
    <property type="match status" value="1"/>
</dbReference>
<accession>A0A484NN76</accession>
<feature type="domain" description="Xrn1 helical" evidence="8">
    <location>
        <begin position="625"/>
        <end position="1045"/>
    </location>
</feature>
<dbReference type="Gene3D" id="3.40.50.12390">
    <property type="match status" value="2"/>
</dbReference>
<evidence type="ECO:0000256" key="2">
    <source>
        <dbReference type="ARBA" id="ARBA00022664"/>
    </source>
</evidence>
<organism evidence="9 10">
    <name type="scientific">Cuscuta campestris</name>
    <dbReference type="NCBI Taxonomy" id="132261"/>
    <lineage>
        <taxon>Eukaryota</taxon>
        <taxon>Viridiplantae</taxon>
        <taxon>Streptophyta</taxon>
        <taxon>Embryophyta</taxon>
        <taxon>Tracheophyta</taxon>
        <taxon>Spermatophyta</taxon>
        <taxon>Magnoliopsida</taxon>
        <taxon>eudicotyledons</taxon>
        <taxon>Gunneridae</taxon>
        <taxon>Pentapetalae</taxon>
        <taxon>asterids</taxon>
        <taxon>lamiids</taxon>
        <taxon>Solanales</taxon>
        <taxon>Convolvulaceae</taxon>
        <taxon>Cuscuteae</taxon>
        <taxon>Cuscuta</taxon>
        <taxon>Cuscuta subgen. Grammica</taxon>
        <taxon>Cuscuta sect. Cleistogrammica</taxon>
    </lineage>
</organism>
<dbReference type="GO" id="GO:0003723">
    <property type="term" value="F:RNA binding"/>
    <property type="evidence" value="ECO:0007669"/>
    <property type="project" value="TreeGrafter"/>
</dbReference>
<evidence type="ECO:0000256" key="4">
    <source>
        <dbReference type="ARBA" id="ARBA00022801"/>
    </source>
</evidence>
<keyword evidence="5" id="KW-0269">Exonuclease</keyword>
<dbReference type="Gene3D" id="1.25.40.1050">
    <property type="match status" value="1"/>
</dbReference>
<feature type="compositionally biased region" description="Polar residues" evidence="6">
    <location>
        <begin position="1071"/>
        <end position="1081"/>
    </location>
</feature>
<evidence type="ECO:0000259" key="8">
    <source>
        <dbReference type="Pfam" id="PF17846"/>
    </source>
</evidence>
<reference evidence="9 10" key="1">
    <citation type="submission" date="2018-04" db="EMBL/GenBank/DDBJ databases">
        <authorList>
            <person name="Vogel A."/>
        </authorList>
    </citation>
    <scope>NUCLEOTIDE SEQUENCE [LARGE SCALE GENOMIC DNA]</scope>
</reference>
<feature type="compositionally biased region" description="Polar residues" evidence="6">
    <location>
        <begin position="28"/>
        <end position="38"/>
    </location>
</feature>
<dbReference type="GO" id="GO:0006397">
    <property type="term" value="P:mRNA processing"/>
    <property type="evidence" value="ECO:0007669"/>
    <property type="project" value="UniProtKB-KW"/>
</dbReference>
<dbReference type="Pfam" id="PF17846">
    <property type="entry name" value="XRN_M"/>
    <property type="match status" value="1"/>
</dbReference>
<dbReference type="CDD" id="cd18673">
    <property type="entry name" value="PIN_XRN1-2-like"/>
    <property type="match status" value="1"/>
</dbReference>
<evidence type="ECO:0000313" key="9">
    <source>
        <dbReference type="EMBL" id="VFR03012.1"/>
    </source>
</evidence>
<protein>
    <submittedName>
        <fullName evidence="9">Uncharacterized protein</fullName>
    </submittedName>
</protein>
<evidence type="ECO:0000256" key="5">
    <source>
        <dbReference type="ARBA" id="ARBA00022839"/>
    </source>
</evidence>
<feature type="compositionally biased region" description="Basic residues" evidence="6">
    <location>
        <begin position="39"/>
        <end position="49"/>
    </location>
</feature>